<dbReference type="InterPro" id="IPR011010">
    <property type="entry name" value="DNA_brk_join_enz"/>
</dbReference>
<feature type="domain" description="Tyr recombinase" evidence="2">
    <location>
        <begin position="1"/>
        <end position="175"/>
    </location>
</feature>
<dbReference type="InterPro" id="IPR002104">
    <property type="entry name" value="Integrase_catalytic"/>
</dbReference>
<protein>
    <recommendedName>
        <fullName evidence="2">Tyr recombinase domain-containing protein</fullName>
    </recommendedName>
</protein>
<sequence>MTALDRAEDWFRQLLAAERNHRNNAMLRLIYYAGLRPEELTMIRWQDVRAIGGNQGLLTLPSGGELLLPSHCWSHLLYLRSPDTQARSLIFLSRHGAALSPARVSGIVRNAARRVGLTFPCTAQQLWDCHAQSAVERGAPIALIAPPYARVKIWGVTRAKHLRLIWAERVNGLFLGG</sequence>
<accession>A0A0H3KCG9</accession>
<proteinExistence type="predicted"/>
<dbReference type="GO" id="GO:0003677">
    <property type="term" value="F:DNA binding"/>
    <property type="evidence" value="ECO:0007669"/>
    <property type="project" value="InterPro"/>
</dbReference>
<dbReference type="Gene3D" id="1.10.443.10">
    <property type="entry name" value="Intergrase catalytic core"/>
    <property type="match status" value="1"/>
</dbReference>
<evidence type="ECO:0000313" key="4">
    <source>
        <dbReference type="Proteomes" id="UP000001175"/>
    </source>
</evidence>
<evidence type="ECO:0000313" key="3">
    <source>
        <dbReference type="EMBL" id="BAD80486.1"/>
    </source>
</evidence>
<evidence type="ECO:0000259" key="2">
    <source>
        <dbReference type="PROSITE" id="PS51898"/>
    </source>
</evidence>
<dbReference type="RefSeq" id="WP_011244606.1">
    <property type="nucleotide sequence ID" value="NC_006576.1"/>
</dbReference>
<dbReference type="EMBL" id="AP008231">
    <property type="protein sequence ID" value="BAD80486.1"/>
    <property type="molecule type" value="Genomic_DNA"/>
</dbReference>
<dbReference type="GO" id="GO:0015074">
    <property type="term" value="P:DNA integration"/>
    <property type="evidence" value="ECO:0007669"/>
    <property type="project" value="InterPro"/>
</dbReference>
<evidence type="ECO:0000256" key="1">
    <source>
        <dbReference type="ARBA" id="ARBA00023172"/>
    </source>
</evidence>
<dbReference type="KEGG" id="syc:syc2296_c"/>
<keyword evidence="1" id="KW-0233">DNA recombination</keyword>
<dbReference type="GO" id="GO:0006310">
    <property type="term" value="P:DNA recombination"/>
    <property type="evidence" value="ECO:0007669"/>
    <property type="project" value="UniProtKB-KW"/>
</dbReference>
<reference evidence="3 4" key="1">
    <citation type="journal article" date="2007" name="Photosyn. Res.">
        <title>Complete nucleotide sequence of the freshwater unicellular cyanobacterium Synechococcus elongatus PCC 6301 chromosome: gene content and organization.</title>
        <authorList>
            <person name="Sugita C."/>
            <person name="Ogata K."/>
            <person name="Shikata M."/>
            <person name="Jikuya H."/>
            <person name="Takano J."/>
            <person name="Furumichi M."/>
            <person name="Kanehisa M."/>
            <person name="Omata T."/>
            <person name="Sugiura M."/>
            <person name="Sugita M."/>
        </authorList>
    </citation>
    <scope>NUCLEOTIDE SEQUENCE [LARGE SCALE GENOMIC DNA]</scope>
    <source>
        <strain evidence="4">ATCC 27144 / PCC 6301 / SAUG 1402/1</strain>
    </source>
</reference>
<dbReference type="Proteomes" id="UP000001175">
    <property type="component" value="Chromosome"/>
</dbReference>
<organism evidence="3 4">
    <name type="scientific">Synechococcus sp. (strain ATCC 27144 / PCC 6301 / SAUG 1402/1)</name>
    <name type="common">Anacystis nidulans</name>
    <dbReference type="NCBI Taxonomy" id="269084"/>
    <lineage>
        <taxon>Bacteria</taxon>
        <taxon>Bacillati</taxon>
        <taxon>Cyanobacteriota</taxon>
        <taxon>Cyanophyceae</taxon>
        <taxon>Synechococcales</taxon>
        <taxon>Synechococcaceae</taxon>
        <taxon>Synechococcus</taxon>
    </lineage>
</organism>
<dbReference type="InterPro" id="IPR013762">
    <property type="entry name" value="Integrase-like_cat_sf"/>
</dbReference>
<dbReference type="AlphaFoldDB" id="A0A0H3KCG9"/>
<gene>
    <name evidence="3" type="ordered locus">syc2296_c</name>
</gene>
<dbReference type="PROSITE" id="PS51898">
    <property type="entry name" value="TYR_RECOMBINASE"/>
    <property type="match status" value="1"/>
</dbReference>
<name>A0A0H3KCG9_SYNP6</name>
<dbReference type="Pfam" id="PF00589">
    <property type="entry name" value="Phage_integrase"/>
    <property type="match status" value="1"/>
</dbReference>
<dbReference type="eggNOG" id="COG4974">
    <property type="taxonomic scope" value="Bacteria"/>
</dbReference>
<dbReference type="SUPFAM" id="SSF56349">
    <property type="entry name" value="DNA breaking-rejoining enzymes"/>
    <property type="match status" value="1"/>
</dbReference>